<protein>
    <recommendedName>
        <fullName evidence="4">Major facilitator superfamily (MFS) profile domain-containing protein</fullName>
    </recommendedName>
</protein>
<dbReference type="GO" id="GO:0016020">
    <property type="term" value="C:membrane"/>
    <property type="evidence" value="ECO:0007669"/>
    <property type="project" value="UniProtKB-SubCell"/>
</dbReference>
<evidence type="ECO:0000313" key="6">
    <source>
        <dbReference type="Proteomes" id="UP000761534"/>
    </source>
</evidence>
<proteinExistence type="inferred from homology"/>
<dbReference type="Gene3D" id="1.20.1250.20">
    <property type="entry name" value="MFS general substrate transporter like domains"/>
    <property type="match status" value="2"/>
</dbReference>
<dbReference type="AlphaFoldDB" id="A0A642UWN9"/>
<feature type="transmembrane region" description="Helical" evidence="3">
    <location>
        <begin position="321"/>
        <end position="339"/>
    </location>
</feature>
<sequence length="420" mass="45310">MAENRLGDEAGAVEKADAAIGPPPDGGFVGWLQVVLTHIVFLNTWGVANGYGIFQQYYTQALGESASNISWVGSVQIFLLFLVGVVAGRLTDGGYFRIVFALGVFLQLLGIFMTSLCTKYWQIFLTQGICLGLGNGCTFVPSLAILSQYFKKYRAVAVGLAAAGGAVGGLVYPVLVNWLIFKDGLGFPWTLRVMGFVVFATYIPCLIGYRPRLPPRKTGPWIDMTAFKELPFIFFTMSMFLNFWGLYFAFFFLGTFARDQIGMAEPIHLLMILNGVGVVGRIVPNIVADKWTGSFNILIPLSFSASILVYSWAAVDSLGGLYAFSIIYGLIAAALQALFPAVSTTMTPDPNRTGTRVGMIMGFVSFANLTGPAICGALINNQNGDYLGAQMFAASSILLGAIMALAARTARTGFTFLTKV</sequence>
<dbReference type="InterPro" id="IPR050327">
    <property type="entry name" value="Proton-linked_MCT"/>
</dbReference>
<reference evidence="5" key="1">
    <citation type="journal article" date="2019" name="G3 (Bethesda)">
        <title>Genome Assemblies of Two Rare Opportunistic Yeast Pathogens: Diutina rugosa (syn. Candida rugosa) and Trichomonascus ciferrii (syn. Candida ciferrii).</title>
        <authorList>
            <person name="Mixao V."/>
            <person name="Saus E."/>
            <person name="Hansen A.P."/>
            <person name="Lass-Florl C."/>
            <person name="Gabaldon T."/>
        </authorList>
    </citation>
    <scope>NUCLEOTIDE SEQUENCE</scope>
    <source>
        <strain evidence="5">CBS 4856</strain>
    </source>
</reference>
<dbReference type="PANTHER" id="PTHR11360:SF130">
    <property type="entry name" value="MAJOR FACILITATOR SUPERFAMILY (MFS) PROFILE DOMAIN-CONTAINING PROTEIN-RELATED"/>
    <property type="match status" value="1"/>
</dbReference>
<evidence type="ECO:0000259" key="4">
    <source>
        <dbReference type="PROSITE" id="PS50850"/>
    </source>
</evidence>
<evidence type="ECO:0000256" key="3">
    <source>
        <dbReference type="SAM" id="Phobius"/>
    </source>
</evidence>
<comment type="caution">
    <text evidence="5">The sequence shown here is derived from an EMBL/GenBank/DDBJ whole genome shotgun (WGS) entry which is preliminary data.</text>
</comment>
<organism evidence="5 6">
    <name type="scientific">Trichomonascus ciferrii</name>
    <dbReference type="NCBI Taxonomy" id="44093"/>
    <lineage>
        <taxon>Eukaryota</taxon>
        <taxon>Fungi</taxon>
        <taxon>Dikarya</taxon>
        <taxon>Ascomycota</taxon>
        <taxon>Saccharomycotina</taxon>
        <taxon>Dipodascomycetes</taxon>
        <taxon>Dipodascales</taxon>
        <taxon>Trichomonascaceae</taxon>
        <taxon>Trichomonascus</taxon>
        <taxon>Trichomonascus ciferrii complex</taxon>
    </lineage>
</organism>
<feature type="transmembrane region" description="Helical" evidence="3">
    <location>
        <begin position="230"/>
        <end position="254"/>
    </location>
</feature>
<dbReference type="VEuPathDB" id="FungiDB:TRICI_005721"/>
<accession>A0A642UWN9</accession>
<dbReference type="EMBL" id="SWFS01000442">
    <property type="protein sequence ID" value="KAA8903363.1"/>
    <property type="molecule type" value="Genomic_DNA"/>
</dbReference>
<comment type="similarity">
    <text evidence="2">Belongs to the major facilitator superfamily. Monocarboxylate porter (TC 2.A.1.13) family.</text>
</comment>
<name>A0A642UWN9_9ASCO</name>
<keyword evidence="6" id="KW-1185">Reference proteome</keyword>
<feature type="transmembrane region" description="Helical" evidence="3">
    <location>
        <begin position="69"/>
        <end position="88"/>
    </location>
</feature>
<dbReference type="InterPro" id="IPR036259">
    <property type="entry name" value="MFS_trans_sf"/>
</dbReference>
<dbReference type="InterPro" id="IPR020846">
    <property type="entry name" value="MFS_dom"/>
</dbReference>
<dbReference type="PROSITE" id="PS50850">
    <property type="entry name" value="MFS"/>
    <property type="match status" value="1"/>
</dbReference>
<evidence type="ECO:0000313" key="5">
    <source>
        <dbReference type="EMBL" id="KAA8903363.1"/>
    </source>
</evidence>
<feature type="transmembrane region" description="Helical" evidence="3">
    <location>
        <begin position="95"/>
        <end position="114"/>
    </location>
</feature>
<dbReference type="GO" id="GO:0022857">
    <property type="term" value="F:transmembrane transporter activity"/>
    <property type="evidence" value="ECO:0007669"/>
    <property type="project" value="InterPro"/>
</dbReference>
<feature type="transmembrane region" description="Helical" evidence="3">
    <location>
        <begin position="386"/>
        <end position="407"/>
    </location>
</feature>
<feature type="transmembrane region" description="Helical" evidence="3">
    <location>
        <begin position="295"/>
        <end position="315"/>
    </location>
</feature>
<feature type="transmembrane region" description="Helical" evidence="3">
    <location>
        <begin position="360"/>
        <end position="380"/>
    </location>
</feature>
<evidence type="ECO:0000256" key="1">
    <source>
        <dbReference type="ARBA" id="ARBA00004141"/>
    </source>
</evidence>
<evidence type="ECO:0000256" key="2">
    <source>
        <dbReference type="ARBA" id="ARBA00006727"/>
    </source>
</evidence>
<feature type="domain" description="Major facilitator superfamily (MFS) profile" evidence="4">
    <location>
        <begin position="32"/>
        <end position="412"/>
    </location>
</feature>
<feature type="transmembrane region" description="Helical" evidence="3">
    <location>
        <begin position="266"/>
        <end position="283"/>
    </location>
</feature>
<keyword evidence="3" id="KW-0472">Membrane</keyword>
<feature type="transmembrane region" description="Helical" evidence="3">
    <location>
        <begin position="158"/>
        <end position="181"/>
    </location>
</feature>
<gene>
    <name evidence="5" type="ORF">TRICI_005721</name>
</gene>
<dbReference type="Proteomes" id="UP000761534">
    <property type="component" value="Unassembled WGS sequence"/>
</dbReference>
<dbReference type="Pfam" id="PF07690">
    <property type="entry name" value="MFS_1"/>
    <property type="match status" value="1"/>
</dbReference>
<feature type="transmembrane region" description="Helical" evidence="3">
    <location>
        <begin position="120"/>
        <end position="146"/>
    </location>
</feature>
<dbReference type="OrthoDB" id="6509908at2759"/>
<keyword evidence="3" id="KW-1133">Transmembrane helix</keyword>
<dbReference type="InterPro" id="IPR011701">
    <property type="entry name" value="MFS"/>
</dbReference>
<feature type="transmembrane region" description="Helical" evidence="3">
    <location>
        <begin position="187"/>
        <end position="209"/>
    </location>
</feature>
<keyword evidence="3" id="KW-0812">Transmembrane</keyword>
<comment type="subcellular location">
    <subcellularLocation>
        <location evidence="1">Membrane</location>
        <topology evidence="1">Multi-pass membrane protein</topology>
    </subcellularLocation>
</comment>
<dbReference type="PANTHER" id="PTHR11360">
    <property type="entry name" value="MONOCARBOXYLATE TRANSPORTER"/>
    <property type="match status" value="1"/>
</dbReference>
<dbReference type="SUPFAM" id="SSF103473">
    <property type="entry name" value="MFS general substrate transporter"/>
    <property type="match status" value="1"/>
</dbReference>